<name>A0A4C1YCW6_EUMVA</name>
<dbReference type="EMBL" id="BGZK01001147">
    <property type="protein sequence ID" value="GBP72489.1"/>
    <property type="molecule type" value="Genomic_DNA"/>
</dbReference>
<dbReference type="AlphaFoldDB" id="A0A4C1YCW6"/>
<comment type="caution">
    <text evidence="2">The sequence shown here is derived from an EMBL/GenBank/DDBJ whole genome shotgun (WGS) entry which is preliminary data.</text>
</comment>
<dbReference type="Proteomes" id="UP000299102">
    <property type="component" value="Unassembled WGS sequence"/>
</dbReference>
<feature type="compositionally biased region" description="Pro residues" evidence="1">
    <location>
        <begin position="76"/>
        <end position="87"/>
    </location>
</feature>
<organism evidence="2 3">
    <name type="scientific">Eumeta variegata</name>
    <name type="common">Bagworm moth</name>
    <name type="synonym">Eumeta japonica</name>
    <dbReference type="NCBI Taxonomy" id="151549"/>
    <lineage>
        <taxon>Eukaryota</taxon>
        <taxon>Metazoa</taxon>
        <taxon>Ecdysozoa</taxon>
        <taxon>Arthropoda</taxon>
        <taxon>Hexapoda</taxon>
        <taxon>Insecta</taxon>
        <taxon>Pterygota</taxon>
        <taxon>Neoptera</taxon>
        <taxon>Endopterygota</taxon>
        <taxon>Lepidoptera</taxon>
        <taxon>Glossata</taxon>
        <taxon>Ditrysia</taxon>
        <taxon>Tineoidea</taxon>
        <taxon>Psychidae</taxon>
        <taxon>Oiketicinae</taxon>
        <taxon>Eumeta</taxon>
    </lineage>
</organism>
<sequence>MAQRRHNRLNLSLAVVREAAAAGPRSGPLKSNGGNIVDVATPRAGCNKRSGRRAADANLKKPTEPKDKRIGGSRAPAPPPAPPPSPLLPFSYNFQSSEL</sequence>
<proteinExistence type="predicted"/>
<reference evidence="2 3" key="1">
    <citation type="journal article" date="2019" name="Commun. Biol.">
        <title>The bagworm genome reveals a unique fibroin gene that provides high tensile strength.</title>
        <authorList>
            <person name="Kono N."/>
            <person name="Nakamura H."/>
            <person name="Ohtoshi R."/>
            <person name="Tomita M."/>
            <person name="Numata K."/>
            <person name="Arakawa K."/>
        </authorList>
    </citation>
    <scope>NUCLEOTIDE SEQUENCE [LARGE SCALE GENOMIC DNA]</scope>
</reference>
<protein>
    <submittedName>
        <fullName evidence="2">Uncharacterized protein</fullName>
    </submittedName>
</protein>
<keyword evidence="3" id="KW-1185">Reference proteome</keyword>
<gene>
    <name evidence="2" type="ORF">EVAR_59303_1</name>
</gene>
<evidence type="ECO:0000313" key="3">
    <source>
        <dbReference type="Proteomes" id="UP000299102"/>
    </source>
</evidence>
<accession>A0A4C1YCW6</accession>
<feature type="region of interest" description="Disordered" evidence="1">
    <location>
        <begin position="20"/>
        <end position="99"/>
    </location>
</feature>
<feature type="compositionally biased region" description="Basic and acidic residues" evidence="1">
    <location>
        <begin position="53"/>
        <end position="70"/>
    </location>
</feature>
<evidence type="ECO:0000256" key="1">
    <source>
        <dbReference type="SAM" id="MobiDB-lite"/>
    </source>
</evidence>
<evidence type="ECO:0000313" key="2">
    <source>
        <dbReference type="EMBL" id="GBP72489.1"/>
    </source>
</evidence>